<reference evidence="8 9" key="1">
    <citation type="submission" date="2016-06" db="EMBL/GenBank/DDBJ databases">
        <authorList>
            <person name="Kjaerup R.B."/>
            <person name="Dalgaard T.S."/>
            <person name="Juul-Madsen H.R."/>
        </authorList>
    </citation>
    <scope>NUCLEOTIDE SEQUENCE [LARGE SCALE GENOMIC DNA]</scope>
</reference>
<feature type="chain" id="PRO_5010872463" description="AA1-like domain-containing protein" evidence="6">
    <location>
        <begin position="20"/>
        <end position="156"/>
    </location>
</feature>
<evidence type="ECO:0000256" key="1">
    <source>
        <dbReference type="ARBA" id="ARBA00004613"/>
    </source>
</evidence>
<dbReference type="Pfam" id="PF16541">
    <property type="entry name" value="AltA1"/>
    <property type="match status" value="1"/>
</dbReference>
<evidence type="ECO:0000256" key="2">
    <source>
        <dbReference type="ARBA" id="ARBA00022525"/>
    </source>
</evidence>
<evidence type="ECO:0000256" key="3">
    <source>
        <dbReference type="ARBA" id="ARBA00022729"/>
    </source>
</evidence>
<evidence type="ECO:0000256" key="6">
    <source>
        <dbReference type="SAM" id="SignalP"/>
    </source>
</evidence>
<dbReference type="Gene3D" id="2.40.350.20">
    <property type="match status" value="1"/>
</dbReference>
<feature type="signal peptide" evidence="6">
    <location>
        <begin position="1"/>
        <end position="19"/>
    </location>
</feature>
<protein>
    <recommendedName>
        <fullName evidence="7">AA1-like domain-containing protein</fullName>
    </recommendedName>
</protein>
<dbReference type="AlphaFoldDB" id="A0A1X7S7M2"/>
<evidence type="ECO:0000313" key="9">
    <source>
        <dbReference type="Proteomes" id="UP000215127"/>
    </source>
</evidence>
<evidence type="ECO:0000313" key="8">
    <source>
        <dbReference type="EMBL" id="SMQ55520.1"/>
    </source>
</evidence>
<evidence type="ECO:0000259" key="7">
    <source>
        <dbReference type="PROSITE" id="PS51895"/>
    </source>
</evidence>
<name>A0A1X7S7M2_ZYMT9</name>
<comment type="subcellular location">
    <subcellularLocation>
        <location evidence="1">Secreted</location>
    </subcellularLocation>
</comment>
<feature type="domain" description="AA1-like" evidence="7">
    <location>
        <begin position="22"/>
        <end position="155"/>
    </location>
</feature>
<keyword evidence="4" id="KW-1015">Disulfide bond</keyword>
<proteinExistence type="predicted"/>
<gene>
    <name evidence="8" type="ORF">ZT3D7_G10675</name>
</gene>
<dbReference type="EMBL" id="LT853702">
    <property type="protein sequence ID" value="SMQ55520.1"/>
    <property type="molecule type" value="Genomic_DNA"/>
</dbReference>
<dbReference type="GO" id="GO:0005576">
    <property type="term" value="C:extracellular region"/>
    <property type="evidence" value="ECO:0007669"/>
    <property type="project" value="UniProtKB-SubCell"/>
</dbReference>
<keyword evidence="9" id="KW-1185">Reference proteome</keyword>
<keyword evidence="3 6" id="KW-0732">Signal</keyword>
<evidence type="ECO:0000256" key="5">
    <source>
        <dbReference type="PROSITE-ProRule" id="PRU01243"/>
    </source>
</evidence>
<dbReference type="PROSITE" id="PS51895">
    <property type="entry name" value="AA1"/>
    <property type="match status" value="1"/>
</dbReference>
<dbReference type="InterPro" id="IPR032382">
    <property type="entry name" value="AltA1"/>
</dbReference>
<organism evidence="8 9">
    <name type="scientific">Zymoseptoria tritici (strain ST99CH_3D7)</name>
    <dbReference type="NCBI Taxonomy" id="1276538"/>
    <lineage>
        <taxon>Eukaryota</taxon>
        <taxon>Fungi</taxon>
        <taxon>Dikarya</taxon>
        <taxon>Ascomycota</taxon>
        <taxon>Pezizomycotina</taxon>
        <taxon>Dothideomycetes</taxon>
        <taxon>Dothideomycetidae</taxon>
        <taxon>Mycosphaerellales</taxon>
        <taxon>Mycosphaerellaceae</taxon>
        <taxon>Zymoseptoria</taxon>
    </lineage>
</organism>
<sequence length="156" mass="17037">MQSIIATSILAFFASSAIAALPDRSSYNIENFSETKSLDNDITSVSFDITPYDPATTSGSGGVYHCTQYDVVTGELVANFEEMTTYSCGPGSPFSFSYSEKDGPFKYRLYMWQEATPQTPTRWAFTPIRAPACNTADGHQICYAPDSLITLTNDGT</sequence>
<dbReference type="Proteomes" id="UP000215127">
    <property type="component" value="Chromosome 11"/>
</dbReference>
<comment type="caution">
    <text evidence="5">Lacks conserved residue(s) required for the propagation of feature annotation.</text>
</comment>
<evidence type="ECO:0000256" key="4">
    <source>
        <dbReference type="ARBA" id="ARBA00023157"/>
    </source>
</evidence>
<accession>A0A1X7S7M2</accession>
<keyword evidence="2" id="KW-0964">Secreted</keyword>